<dbReference type="CDD" id="cd00156">
    <property type="entry name" value="REC"/>
    <property type="match status" value="1"/>
</dbReference>
<dbReference type="CDD" id="cd16922">
    <property type="entry name" value="HATPase_EvgS-ArcB-TorS-like"/>
    <property type="match status" value="1"/>
</dbReference>
<dbReference type="Pfam" id="PF00512">
    <property type="entry name" value="HisKA"/>
    <property type="match status" value="1"/>
</dbReference>
<feature type="transmembrane region" description="Helical" evidence="5">
    <location>
        <begin position="312"/>
        <end position="332"/>
    </location>
</feature>
<dbReference type="PROSITE" id="PS50110">
    <property type="entry name" value="RESPONSE_REGULATORY"/>
    <property type="match status" value="2"/>
</dbReference>
<evidence type="ECO:0000256" key="1">
    <source>
        <dbReference type="ARBA" id="ARBA00000085"/>
    </source>
</evidence>
<reference evidence="10" key="1">
    <citation type="submission" date="2016-10" db="EMBL/GenBank/DDBJ databases">
        <authorList>
            <person name="Varghese N."/>
            <person name="Submissions S."/>
        </authorList>
    </citation>
    <scope>NUCLEOTIDE SEQUENCE [LARGE SCALE GENOMIC DNA]</scope>
    <source>
        <strain evidence="10">DSM 5918</strain>
    </source>
</reference>
<dbReference type="Gene3D" id="3.30.565.10">
    <property type="entry name" value="Histidine kinase-like ATPase, C-terminal domain"/>
    <property type="match status" value="1"/>
</dbReference>
<evidence type="ECO:0000313" key="10">
    <source>
        <dbReference type="Proteomes" id="UP000198635"/>
    </source>
</evidence>
<dbReference type="Gene3D" id="1.10.287.130">
    <property type="match status" value="1"/>
</dbReference>
<dbReference type="InterPro" id="IPR036890">
    <property type="entry name" value="HATPase_C_sf"/>
</dbReference>
<dbReference type="InterPro" id="IPR005467">
    <property type="entry name" value="His_kinase_dom"/>
</dbReference>
<evidence type="ECO:0000313" key="9">
    <source>
        <dbReference type="EMBL" id="SFK24445.1"/>
    </source>
</evidence>
<dbReference type="InterPro" id="IPR003661">
    <property type="entry name" value="HisK_dim/P_dom"/>
</dbReference>
<dbReference type="Gene3D" id="3.40.50.2300">
    <property type="match status" value="2"/>
</dbReference>
<keyword evidence="5" id="KW-0812">Transmembrane</keyword>
<dbReference type="CDD" id="cd17546">
    <property type="entry name" value="REC_hyHK_CKI1_RcsC-like"/>
    <property type="match status" value="1"/>
</dbReference>
<feature type="transmembrane region" description="Helical" evidence="5">
    <location>
        <begin position="194"/>
        <end position="216"/>
    </location>
</feature>
<dbReference type="FunFam" id="3.30.565.10:FF:000010">
    <property type="entry name" value="Sensor histidine kinase RcsC"/>
    <property type="match status" value="1"/>
</dbReference>
<dbReference type="SUPFAM" id="SSF55874">
    <property type="entry name" value="ATPase domain of HSP90 chaperone/DNA topoisomerase II/histidine kinase"/>
    <property type="match status" value="1"/>
</dbReference>
<dbReference type="SUPFAM" id="SSF47384">
    <property type="entry name" value="Homodimeric domain of signal transducing histidine kinase"/>
    <property type="match status" value="1"/>
</dbReference>
<dbReference type="SUPFAM" id="SSF52172">
    <property type="entry name" value="CheY-like"/>
    <property type="match status" value="2"/>
</dbReference>
<evidence type="ECO:0000256" key="5">
    <source>
        <dbReference type="SAM" id="Phobius"/>
    </source>
</evidence>
<feature type="transmembrane region" description="Helical" evidence="5">
    <location>
        <begin position="251"/>
        <end position="274"/>
    </location>
</feature>
<dbReference type="InterPro" id="IPR001789">
    <property type="entry name" value="Sig_transdc_resp-reg_receiver"/>
</dbReference>
<comment type="catalytic activity">
    <reaction evidence="1">
        <text>ATP + protein L-histidine = ADP + protein N-phospho-L-histidine.</text>
        <dbReference type="EC" id="2.7.13.3"/>
    </reaction>
</comment>
<evidence type="ECO:0000256" key="2">
    <source>
        <dbReference type="ARBA" id="ARBA00012438"/>
    </source>
</evidence>
<keyword evidence="5" id="KW-0472">Membrane</keyword>
<dbReference type="Pfam" id="PF00072">
    <property type="entry name" value="Response_reg"/>
    <property type="match status" value="2"/>
</dbReference>
<dbReference type="InterPro" id="IPR004358">
    <property type="entry name" value="Sig_transdc_His_kin-like_C"/>
</dbReference>
<dbReference type="Pfam" id="PF07695">
    <property type="entry name" value="7TMR-DISM_7TM"/>
    <property type="match status" value="1"/>
</dbReference>
<dbReference type="STRING" id="52560.SAMN04488082_1182"/>
<proteinExistence type="predicted"/>
<dbReference type="PANTHER" id="PTHR45339">
    <property type="entry name" value="HYBRID SIGNAL TRANSDUCTION HISTIDINE KINASE J"/>
    <property type="match status" value="1"/>
</dbReference>
<dbReference type="PROSITE" id="PS50109">
    <property type="entry name" value="HIS_KIN"/>
    <property type="match status" value="1"/>
</dbReference>
<evidence type="ECO:0000259" key="7">
    <source>
        <dbReference type="PROSITE" id="PS50109"/>
    </source>
</evidence>
<dbReference type="SMART" id="SM00388">
    <property type="entry name" value="HisKA"/>
    <property type="match status" value="1"/>
</dbReference>
<dbReference type="Proteomes" id="UP000198635">
    <property type="component" value="Unassembled WGS sequence"/>
</dbReference>
<dbReference type="EMBL" id="FORX01000018">
    <property type="protein sequence ID" value="SFK24445.1"/>
    <property type="molecule type" value="Genomic_DNA"/>
</dbReference>
<feature type="modified residue" description="4-aspartylphosphate" evidence="4">
    <location>
        <position position="705"/>
    </location>
</feature>
<dbReference type="RefSeq" id="WP_177193201.1">
    <property type="nucleotide sequence ID" value="NZ_FORX01000018.1"/>
</dbReference>
<keyword evidence="3 4" id="KW-0597">Phosphoprotein</keyword>
<evidence type="ECO:0000256" key="4">
    <source>
        <dbReference type="PROSITE-ProRule" id="PRU00169"/>
    </source>
</evidence>
<dbReference type="SMART" id="SM00448">
    <property type="entry name" value="REC"/>
    <property type="match status" value="2"/>
</dbReference>
<feature type="chain" id="PRO_5011561099" description="histidine kinase" evidence="6">
    <location>
        <begin position="25"/>
        <end position="921"/>
    </location>
</feature>
<dbReference type="InterPro" id="IPR011622">
    <property type="entry name" value="7TMR_DISM_rcpt_extracell_dom2"/>
</dbReference>
<name>A0A1I3XY23_9BACT</name>
<dbReference type="InterPro" id="IPR036097">
    <property type="entry name" value="HisK_dim/P_sf"/>
</dbReference>
<evidence type="ECO:0000259" key="8">
    <source>
        <dbReference type="PROSITE" id="PS50110"/>
    </source>
</evidence>
<dbReference type="EC" id="2.7.13.3" evidence="2"/>
<feature type="domain" description="Histidine kinase" evidence="7">
    <location>
        <begin position="414"/>
        <end position="638"/>
    </location>
</feature>
<dbReference type="Gene3D" id="2.60.40.2380">
    <property type="match status" value="1"/>
</dbReference>
<dbReference type="InterPro" id="IPR011006">
    <property type="entry name" value="CheY-like_superfamily"/>
</dbReference>
<accession>A0A1I3XY23</accession>
<evidence type="ECO:0000256" key="3">
    <source>
        <dbReference type="ARBA" id="ARBA00022553"/>
    </source>
</evidence>
<feature type="signal peptide" evidence="6">
    <location>
        <begin position="1"/>
        <end position="24"/>
    </location>
</feature>
<dbReference type="Pfam" id="PF02518">
    <property type="entry name" value="HATPase_c"/>
    <property type="match status" value="1"/>
</dbReference>
<keyword evidence="9" id="KW-0418">Kinase</keyword>
<keyword evidence="5" id="KW-1133">Transmembrane helix</keyword>
<evidence type="ECO:0000256" key="6">
    <source>
        <dbReference type="SAM" id="SignalP"/>
    </source>
</evidence>
<feature type="transmembrane region" description="Helical" evidence="5">
    <location>
        <begin position="286"/>
        <end position="306"/>
    </location>
</feature>
<keyword evidence="9" id="KW-0808">Transferase</keyword>
<protein>
    <recommendedName>
        <fullName evidence="2">histidine kinase</fullName>
        <ecNumber evidence="2">2.7.13.3</ecNumber>
    </recommendedName>
</protein>
<dbReference type="InterPro" id="IPR003594">
    <property type="entry name" value="HATPase_dom"/>
</dbReference>
<feature type="modified residue" description="4-aspartylphosphate" evidence="4">
    <location>
        <position position="850"/>
    </location>
</feature>
<dbReference type="PANTHER" id="PTHR45339:SF3">
    <property type="entry name" value="HISTIDINE KINASE"/>
    <property type="match status" value="1"/>
</dbReference>
<gene>
    <name evidence="9" type="ORF">SAMN04488082_1182</name>
</gene>
<feature type="transmembrane region" description="Helical" evidence="5">
    <location>
        <begin position="370"/>
        <end position="388"/>
    </location>
</feature>
<feature type="transmembrane region" description="Helical" evidence="5">
    <location>
        <begin position="339"/>
        <end position="358"/>
    </location>
</feature>
<feature type="domain" description="Response regulatory" evidence="8">
    <location>
        <begin position="656"/>
        <end position="773"/>
    </location>
</feature>
<dbReference type="Pfam" id="PF07696">
    <property type="entry name" value="7TMR-DISMED2"/>
    <property type="match status" value="1"/>
</dbReference>
<keyword evidence="6" id="KW-0732">Signal</keyword>
<dbReference type="CDD" id="cd00082">
    <property type="entry name" value="HisKA"/>
    <property type="match status" value="1"/>
</dbReference>
<feature type="domain" description="Response regulatory" evidence="8">
    <location>
        <begin position="799"/>
        <end position="917"/>
    </location>
</feature>
<dbReference type="InterPro" id="IPR011623">
    <property type="entry name" value="7TMR_DISM_rcpt_extracell_dom1"/>
</dbReference>
<feature type="transmembrane region" description="Helical" evidence="5">
    <location>
        <begin position="223"/>
        <end position="245"/>
    </location>
</feature>
<dbReference type="PRINTS" id="PR00344">
    <property type="entry name" value="BCTRLSENSOR"/>
</dbReference>
<dbReference type="SMART" id="SM00387">
    <property type="entry name" value="HATPase_c"/>
    <property type="match status" value="1"/>
</dbReference>
<keyword evidence="10" id="KW-1185">Reference proteome</keyword>
<sequence length="921" mass="100828">MRGNSMVLLIFVLIGLLCSSQAEAGSVCVLDPGSQAHDLKPFMEFLEDPGGRLTIEDVASESMASRFRRPSTGHFNFGFTSSALWFRFTVVEPLPPGQAFDAQRAFWIFDPGWHLYDTFHLFIPQTTAHGGWKEYSAGRLIHGPGHREHRHFQLSSDLTTPTTCYVRVTGIRSVVLNPYISTIDHAMHSNGFKMLGTSLLLGFFGTLMLANLGILLYTRNLKFGGFVLANAAFTVFVAVSSYQFLFIHERLPTFIMVAGLFSQGALAMVARAFLETRKGERLIDGLLLTSIWLVFAAAALAFFLPDQVQGKLSLYVLTPLSLVMIWACLANLKRDRTVSLIFLSAWVVGSANIFVYTWASQGILPFVHPAMIWIGLVVLAMAMAVLMAHDIRVMAARRQSAVAMARARSTFLASMSHEIRTPMTAILGFLNLSLQAGAEGQLRSYLLKVRSAAQHLMGVINDILDVAKIEAGKIELESKVFDPETLLADTAALITSQAFENGNELVLSLGPSVPGCLVGDSLRLQQILLNLGGNAAKFTKNGTVCMVVDVADGGEPMKDSVWLRFQVVDTGIGIDPEVLPRLFQSFEQADSSTARVYGGTGLGLNISQRLAHLMGSEINVQSALGRGSTFEFTVKFERVAGDEKSQEKVHAFDGLRTLLVEDNPASRAAMEEILGRLGVDVKSAATASDALRLLASESFDLVLLDLDLPDYTGLEVLASLNEFKLGAKLKVVLMASLVRSEMDGMQPDLTGVREILMKPFTYLAVKDVLSRAVLGEAFVADATCRAEKMPNHEAVRGLRVLLVEDNLFNQELISVILEQAEVEFDLAMDGREAVTRIMKDDTKFDVVLMDIQMPGMDGYEATRIIRSDKRFGSLPIIAMTANVMAEDRARCKAAGMDGHLNKPVDTDELFKTLAAWGRGSE</sequence>
<dbReference type="GO" id="GO:0000155">
    <property type="term" value="F:phosphorelay sensor kinase activity"/>
    <property type="evidence" value="ECO:0007669"/>
    <property type="project" value="InterPro"/>
</dbReference>
<organism evidence="9 10">
    <name type="scientific">Desulfomicrobium apsheronum</name>
    <dbReference type="NCBI Taxonomy" id="52560"/>
    <lineage>
        <taxon>Bacteria</taxon>
        <taxon>Pseudomonadati</taxon>
        <taxon>Thermodesulfobacteriota</taxon>
        <taxon>Desulfovibrionia</taxon>
        <taxon>Desulfovibrionales</taxon>
        <taxon>Desulfomicrobiaceae</taxon>
        <taxon>Desulfomicrobium</taxon>
    </lineage>
</organism>
<dbReference type="AlphaFoldDB" id="A0A1I3XY23"/>